<dbReference type="Pfam" id="PF00027">
    <property type="entry name" value="cNMP_binding"/>
    <property type="match status" value="1"/>
</dbReference>
<feature type="transmembrane region" description="Helical" evidence="5">
    <location>
        <begin position="277"/>
        <end position="301"/>
    </location>
</feature>
<dbReference type="SMART" id="SM00100">
    <property type="entry name" value="cNMP"/>
    <property type="match status" value="1"/>
</dbReference>
<feature type="transmembrane region" description="Helical" evidence="5">
    <location>
        <begin position="352"/>
        <end position="369"/>
    </location>
</feature>
<keyword evidence="3 5" id="KW-1133">Transmembrane helix</keyword>
<keyword evidence="2 5" id="KW-0812">Transmembrane</keyword>
<dbReference type="Pfam" id="PF00520">
    <property type="entry name" value="Ion_trans"/>
    <property type="match status" value="1"/>
</dbReference>
<dbReference type="EMBL" id="CAJJDN010000141">
    <property type="protein sequence ID" value="CAD8122991.1"/>
    <property type="molecule type" value="Genomic_DNA"/>
</dbReference>
<dbReference type="InterPro" id="IPR050818">
    <property type="entry name" value="KCNH_animal-type"/>
</dbReference>
<evidence type="ECO:0000256" key="1">
    <source>
        <dbReference type="ARBA" id="ARBA00004141"/>
    </source>
</evidence>
<dbReference type="OrthoDB" id="426737at2759"/>
<protein>
    <recommendedName>
        <fullName evidence="6">Cyclic nucleotide-binding domain-containing protein</fullName>
    </recommendedName>
</protein>
<dbReference type="PANTHER" id="PTHR10217">
    <property type="entry name" value="VOLTAGE AND LIGAND GATED POTASSIUM CHANNEL"/>
    <property type="match status" value="1"/>
</dbReference>
<name>A0A8S1R4G5_9CILI</name>
<feature type="transmembrane region" description="Helical" evidence="5">
    <location>
        <begin position="321"/>
        <end position="340"/>
    </location>
</feature>
<feature type="transmembrane region" description="Helical" evidence="5">
    <location>
        <begin position="139"/>
        <end position="162"/>
    </location>
</feature>
<dbReference type="CDD" id="cd00038">
    <property type="entry name" value="CAP_ED"/>
    <property type="match status" value="1"/>
</dbReference>
<evidence type="ECO:0000256" key="4">
    <source>
        <dbReference type="ARBA" id="ARBA00023136"/>
    </source>
</evidence>
<organism evidence="7 8">
    <name type="scientific">Paramecium sonneborni</name>
    <dbReference type="NCBI Taxonomy" id="65129"/>
    <lineage>
        <taxon>Eukaryota</taxon>
        <taxon>Sar</taxon>
        <taxon>Alveolata</taxon>
        <taxon>Ciliophora</taxon>
        <taxon>Intramacronucleata</taxon>
        <taxon>Oligohymenophorea</taxon>
        <taxon>Peniculida</taxon>
        <taxon>Parameciidae</taxon>
        <taxon>Paramecium</taxon>
    </lineage>
</organism>
<proteinExistence type="predicted"/>
<reference evidence="7" key="1">
    <citation type="submission" date="2021-01" db="EMBL/GenBank/DDBJ databases">
        <authorList>
            <consortium name="Genoscope - CEA"/>
            <person name="William W."/>
        </authorList>
    </citation>
    <scope>NUCLEOTIDE SEQUENCE</scope>
</reference>
<gene>
    <name evidence="7" type="ORF">PSON_ATCC_30995.1.T1410154</name>
</gene>
<keyword evidence="8" id="KW-1185">Reference proteome</keyword>
<evidence type="ECO:0000313" key="8">
    <source>
        <dbReference type="Proteomes" id="UP000692954"/>
    </source>
</evidence>
<feature type="transmembrane region" description="Helical" evidence="5">
    <location>
        <begin position="182"/>
        <end position="202"/>
    </location>
</feature>
<evidence type="ECO:0000313" key="7">
    <source>
        <dbReference type="EMBL" id="CAD8122991.1"/>
    </source>
</evidence>
<comment type="caution">
    <text evidence="7">The sequence shown here is derived from an EMBL/GenBank/DDBJ whole genome shotgun (WGS) entry which is preliminary data.</text>
</comment>
<evidence type="ECO:0000259" key="6">
    <source>
        <dbReference type="PROSITE" id="PS50042"/>
    </source>
</evidence>
<accession>A0A8S1R4G5</accession>
<dbReference type="InterPro" id="IPR000595">
    <property type="entry name" value="cNMP-bd_dom"/>
</dbReference>
<evidence type="ECO:0000256" key="2">
    <source>
        <dbReference type="ARBA" id="ARBA00022692"/>
    </source>
</evidence>
<evidence type="ECO:0000256" key="3">
    <source>
        <dbReference type="ARBA" id="ARBA00022989"/>
    </source>
</evidence>
<dbReference type="Proteomes" id="UP000692954">
    <property type="component" value="Unassembled WGS sequence"/>
</dbReference>
<evidence type="ECO:0000256" key="5">
    <source>
        <dbReference type="SAM" id="Phobius"/>
    </source>
</evidence>
<feature type="transmembrane region" description="Helical" evidence="5">
    <location>
        <begin position="237"/>
        <end position="256"/>
    </location>
</feature>
<dbReference type="GO" id="GO:0005249">
    <property type="term" value="F:voltage-gated potassium channel activity"/>
    <property type="evidence" value="ECO:0007669"/>
    <property type="project" value="TreeGrafter"/>
</dbReference>
<dbReference type="GO" id="GO:0005886">
    <property type="term" value="C:plasma membrane"/>
    <property type="evidence" value="ECO:0007669"/>
    <property type="project" value="TreeGrafter"/>
</dbReference>
<sequence>MNNSIKYDEQQNSKRFDTQFNKQTQALFRRQVSQQEFNNTWKVYGFNIILIVLKFIKAITKQKFTNSLKQLNHKFFKLLKDNTADYHYYQYRGYLKKVNLECYMSSLNNKFNFLQYFRRNCVKRILQAFLLEPDDTIIIIWNIYFLWIVTINVLFVSLRLSFEEIVEMDWNLKDFIFEQLPTYSFLLEIIIKFNTCIYSRGVLIKNRKRLIKRYIRREFLIDMVLIIPFFIGRQLDFIYLDLIIILKMFQISKLTYSLFNRLELTQQQTAIFELVKLIFFILLCAHFSACIWHKLGIWGNWGNVTSITWLKNQQLQDSLWIDRYIVSFYWSIVTMTTIGYGDITPVNLTERLFCIVMTLISTATFAYSVNSIGQIFKDMSKQSVQFKTNMNSLNKFLKNQKISPALQIQFRRYFEYFWSKPSQEVIQFQDQIPKQLKDLMIVEINMKMLKQLDLFKQFSNSLLNTLCLEFQEQQLQPDEYLFKLNYRADKLYILVNGQIDLFVWINKKKRIFEKIKNPGLIGQLNFFLNTQYNYEAIATKNSKILIIDRQSLIKNIKQSEIDYEIYKNFEDDIKIKQQLDKIQVQCSVCCKSNHLVLQCPLFIGCINRTKVLYHLRHNILQYRSFQFRNNQDRRISTKKHHYHVMESLLIYIMKNDELCNLEGIKKQFQAVLKQQQQYEEKMTQTQSNQLSNQISLSQNMPASIICKSNQSLHNNQQIQNQNLQKNNPQLSRLEVLSEKQNQFGILSQSQDIRLITALNNQKIQPILEEPQTKEERTDKLSVNLSQQLAQVQKQENSILPDTKEPQSIQFKIHSIRQKFEKQHTDLDVQKNRQKQFKRLVTEKEDNSERFSKQFGFNNKSHINSQWKKDQQGQNNTIRKQSAYDQINQMEKLQENVFNKQFKLEETPSALENSMSYSIKNNILKPNIEIYQVNEYNNEQNFNQEKDLTNLYLEDQLLKNKQRFFDKQISFQEPIQNQIGHFPLQDFKALEQSMITQYDKIKLKEELLQQQFDRQQTIVTKNKESKESKETKEGREVINPKTFRGLPIKVNSDDSSDEDINGQKLIRGQYIEIFRHFEKVKEFQAFYPKNNISQIILQLQQFDFNLQQNFMRRRKVKKQDAIINLLKKAQHLIRKSQQ</sequence>
<dbReference type="InterPro" id="IPR005821">
    <property type="entry name" value="Ion_trans_dom"/>
</dbReference>
<dbReference type="PROSITE" id="PS50042">
    <property type="entry name" value="CNMP_BINDING_3"/>
    <property type="match status" value="1"/>
</dbReference>
<feature type="transmembrane region" description="Helical" evidence="5">
    <location>
        <begin position="214"/>
        <end position="231"/>
    </location>
</feature>
<feature type="domain" description="Cyclic nucleotide-binding" evidence="6">
    <location>
        <begin position="454"/>
        <end position="552"/>
    </location>
</feature>
<dbReference type="PANTHER" id="PTHR10217:SF435">
    <property type="entry name" value="POTASSIUM VOLTAGE-GATED CHANNEL PROTEIN EAG"/>
    <property type="match status" value="1"/>
</dbReference>
<dbReference type="GO" id="GO:0042391">
    <property type="term" value="P:regulation of membrane potential"/>
    <property type="evidence" value="ECO:0007669"/>
    <property type="project" value="TreeGrafter"/>
</dbReference>
<keyword evidence="4 5" id="KW-0472">Membrane</keyword>
<dbReference type="AlphaFoldDB" id="A0A8S1R4G5"/>
<comment type="subcellular location">
    <subcellularLocation>
        <location evidence="1">Membrane</location>
        <topology evidence="1">Multi-pass membrane protein</topology>
    </subcellularLocation>
</comment>